<dbReference type="AlphaFoldDB" id="A0A9Q9IB52"/>
<accession>A0A9Q9IB52</accession>
<sequence>MESLPDGSDPRRLPLGAGFSAPLTTVPRGWPGGGAPRVTPVDEPYQVRAA</sequence>
<evidence type="ECO:0000313" key="3">
    <source>
        <dbReference type="Proteomes" id="UP001058003"/>
    </source>
</evidence>
<dbReference type="EMBL" id="CP073767">
    <property type="protein sequence ID" value="UWZ50767.1"/>
    <property type="molecule type" value="Genomic_DNA"/>
</dbReference>
<gene>
    <name evidence="2" type="ORF">Daura_28565</name>
</gene>
<name>A0A9Q9IB52_9ACTN</name>
<reference evidence="2" key="1">
    <citation type="submission" date="2021-04" db="EMBL/GenBank/DDBJ databases">
        <title>Dactylosporangium aurantiacum NRRL B-8018 full assembly.</title>
        <authorList>
            <person name="Hartkoorn R.C."/>
            <person name="Beaudoing E."/>
            <person name="Hot D."/>
        </authorList>
    </citation>
    <scope>NUCLEOTIDE SEQUENCE</scope>
    <source>
        <strain evidence="2">NRRL B-8018</strain>
    </source>
</reference>
<dbReference type="Proteomes" id="UP001058003">
    <property type="component" value="Chromosome"/>
</dbReference>
<feature type="region of interest" description="Disordered" evidence="1">
    <location>
        <begin position="1"/>
        <end position="50"/>
    </location>
</feature>
<proteinExistence type="predicted"/>
<keyword evidence="3" id="KW-1185">Reference proteome</keyword>
<evidence type="ECO:0000313" key="2">
    <source>
        <dbReference type="EMBL" id="UWZ50767.1"/>
    </source>
</evidence>
<dbReference type="RefSeq" id="WP_156089368.1">
    <property type="nucleotide sequence ID" value="NZ_CP073767.1"/>
</dbReference>
<organism evidence="2 3">
    <name type="scientific">Dactylosporangium aurantiacum</name>
    <dbReference type="NCBI Taxonomy" id="35754"/>
    <lineage>
        <taxon>Bacteria</taxon>
        <taxon>Bacillati</taxon>
        <taxon>Actinomycetota</taxon>
        <taxon>Actinomycetes</taxon>
        <taxon>Micromonosporales</taxon>
        <taxon>Micromonosporaceae</taxon>
        <taxon>Dactylosporangium</taxon>
    </lineage>
</organism>
<dbReference type="KEGG" id="daur:Daura_28565"/>
<protein>
    <submittedName>
        <fullName evidence="2">Uncharacterized protein</fullName>
    </submittedName>
</protein>
<evidence type="ECO:0000256" key="1">
    <source>
        <dbReference type="SAM" id="MobiDB-lite"/>
    </source>
</evidence>